<evidence type="ECO:0000256" key="1">
    <source>
        <dbReference type="SAM" id="Phobius"/>
    </source>
</evidence>
<dbReference type="Gene3D" id="1.20.1640.10">
    <property type="entry name" value="Multidrug efflux transporter AcrB transmembrane domain"/>
    <property type="match status" value="3"/>
</dbReference>
<keyword evidence="1" id="KW-0812">Transmembrane</keyword>
<reference evidence="2 3" key="1">
    <citation type="journal article" date="2017" name="ISME J.">
        <title>Potential for microbial H2 and metal transformations associated with novel bacteria and archaea in deep terrestrial subsurface sediments.</title>
        <authorList>
            <person name="Hernsdorf A.W."/>
            <person name="Amano Y."/>
            <person name="Miyakawa K."/>
            <person name="Ise K."/>
            <person name="Suzuki Y."/>
            <person name="Anantharaman K."/>
            <person name="Probst A."/>
            <person name="Burstein D."/>
            <person name="Thomas B.C."/>
            <person name="Banfield J.F."/>
        </authorList>
    </citation>
    <scope>NUCLEOTIDE SEQUENCE [LARGE SCALE GENOMIC DNA]</scope>
    <source>
        <strain evidence="2">HGW-Wallbacteria-1</strain>
    </source>
</reference>
<feature type="transmembrane region" description="Helical" evidence="1">
    <location>
        <begin position="532"/>
        <end position="555"/>
    </location>
</feature>
<dbReference type="Gene3D" id="3.30.70.1320">
    <property type="entry name" value="Multidrug efflux transporter AcrB pore domain like"/>
    <property type="match status" value="1"/>
</dbReference>
<dbReference type="SUPFAM" id="SSF82714">
    <property type="entry name" value="Multidrug efflux transporter AcrB TolC docking domain, DN and DC subdomains"/>
    <property type="match status" value="2"/>
</dbReference>
<dbReference type="Gene3D" id="3.30.70.1440">
    <property type="entry name" value="Multidrug efflux transporter AcrB pore domain"/>
    <property type="match status" value="1"/>
</dbReference>
<organism evidence="2 3">
    <name type="scientific">Candidatus Wallbacteria bacterium HGW-Wallbacteria-1</name>
    <dbReference type="NCBI Taxonomy" id="2013854"/>
    <lineage>
        <taxon>Bacteria</taxon>
        <taxon>Candidatus Walliibacteriota</taxon>
    </lineage>
</organism>
<gene>
    <name evidence="2" type="ORF">CVV64_11745</name>
</gene>
<comment type="caution">
    <text evidence="2">The sequence shown here is derived from an EMBL/GenBank/DDBJ whole genome shotgun (WGS) entry which is preliminary data.</text>
</comment>
<dbReference type="AlphaFoldDB" id="A0A2N1PNV2"/>
<dbReference type="GO" id="GO:0005886">
    <property type="term" value="C:plasma membrane"/>
    <property type="evidence" value="ECO:0007669"/>
    <property type="project" value="TreeGrafter"/>
</dbReference>
<dbReference type="SUPFAM" id="SSF82866">
    <property type="entry name" value="Multidrug efflux transporter AcrB transmembrane domain"/>
    <property type="match status" value="2"/>
</dbReference>
<dbReference type="InterPro" id="IPR027463">
    <property type="entry name" value="AcrB_DN_DC_subdom"/>
</dbReference>
<dbReference type="Gene3D" id="3.30.2090.10">
    <property type="entry name" value="Multidrug efflux transporter AcrB TolC docking domain, DN and DC subdomains"/>
    <property type="match status" value="2"/>
</dbReference>
<dbReference type="Gene3D" id="3.30.70.1430">
    <property type="entry name" value="Multidrug efflux transporter AcrB pore domain"/>
    <property type="match status" value="3"/>
</dbReference>
<name>A0A2N1PNV2_9BACT</name>
<dbReference type="GO" id="GO:0042910">
    <property type="term" value="F:xenobiotic transmembrane transporter activity"/>
    <property type="evidence" value="ECO:0007669"/>
    <property type="project" value="TreeGrafter"/>
</dbReference>
<feature type="transmembrane region" description="Helical" evidence="1">
    <location>
        <begin position="462"/>
        <end position="485"/>
    </location>
</feature>
<accession>A0A2N1PNV2</accession>
<evidence type="ECO:0000313" key="2">
    <source>
        <dbReference type="EMBL" id="PKK90033.1"/>
    </source>
</evidence>
<feature type="transmembrane region" description="Helical" evidence="1">
    <location>
        <begin position="431"/>
        <end position="450"/>
    </location>
</feature>
<dbReference type="PANTHER" id="PTHR32063:SF24">
    <property type="entry name" value="CATION EFFLUX SYSTEM (ACRB_ACRD_ACRF FAMILY)"/>
    <property type="match status" value="1"/>
</dbReference>
<feature type="transmembrane region" description="Helical" evidence="1">
    <location>
        <begin position="944"/>
        <end position="964"/>
    </location>
</feature>
<sequence length="1111" mass="122733">MKRFGLTDLCIDNRTTIFVLVFLLCALGVFSYVTMPREASPDVKIPYVFISSSYRGVSPKDIETTITIPIEKKLKGLKNVKEVKSTSTEGLCSISVEFVTGTDIENAVQWVKDKVDSAKRELPTDLEDDPMVFEVNLSEQPILVLALAGDLSLRRLKDFAEDLKEDIESVKGVLEVEVVGGRKREIHIEVDPDMLAAYGIPFTVLYSSVSSENQNVSGGNVSMGDGRYQLRVPGEFRSVEEFKNLIVTMVNGAPVYLRDIAVVRDSYQDVTQDSKFNFQNSVNLYVKKRSGENIIVIADKVKEMIDSRKDNFPKGLKVFTLMDQSREVRMMVDDLENNIITGLILVVAVLMVSMGLRNALLAGTAIPLSMLLAFIILKALGISLNMVTLFSLVLALGMLVDNAIVIVENIYRFTSMGIPRLKAAAMATGEVAIPIISSALTTIVAFIPMLGWPGIMGEFMKYLPITLITTLSGSVIIALTINPVFCSVFMKMGSGEAMEGLSDEELASEGEKPLEGGGFIIRNYERFLRAALNWRITVMICGLLLMVILISIWLVRTGIERPIEFFPSIQPNSCYINIDAPEGMDMEALHNIAEEIESRLASWDNVPVEYRDELGLVPELTQAQKRSRDKFIREEGLEKEDRAENRVSDIPNIRFIYTKLTTQTGGQSSFGSNLPNHIGVQFHDFNGRTESTKVTIDRIRARLKGIAGAPLTIGEAQEGPPTGAPINIEISGDDFNILGMIADKVKEVVRKVPYTADVEDDMVKGMPTFEIVVDRKKSALYGFTTAMIGTTVKTAFSGWNVSTYRENNEDFDIFLRLKDSYRKDLDIFRKMYLPSPMGGLVPLSDLISLKYVSGLGAVKRINHQRVVTVKAEVDETKIPGAVGRAMAEKMIRGYELPAGYNIKFTGENQNQEESQTFLTRAFMAAIFLIFMVLVAQFNSISKPLIILFTVVLSMGGAFLGLAVANIPFGIIMTGVGVISLAGVVVNNAIVLLDYTNQLLERGFTLTEAVVGAGKTRFRPVMLTAITTILGLIPMVSGISYDFKKMELTTASETSQWWFSMATAVIWGLMLATVMTLVVIPVMFHLIEEAGAKLSAIYRRVSSWIRGADECA</sequence>
<dbReference type="EMBL" id="PGXC01000009">
    <property type="protein sequence ID" value="PKK90033.1"/>
    <property type="molecule type" value="Genomic_DNA"/>
</dbReference>
<feature type="transmembrane region" description="Helical" evidence="1">
    <location>
        <begin position="1020"/>
        <end position="1040"/>
    </location>
</feature>
<keyword evidence="1" id="KW-1133">Transmembrane helix</keyword>
<feature type="transmembrane region" description="Helical" evidence="1">
    <location>
        <begin position="970"/>
        <end position="992"/>
    </location>
</feature>
<protein>
    <submittedName>
        <fullName evidence="2">AcrB/AcrD/AcrF family protein</fullName>
    </submittedName>
</protein>
<dbReference type="Proteomes" id="UP000233256">
    <property type="component" value="Unassembled WGS sequence"/>
</dbReference>
<dbReference type="PRINTS" id="PR00702">
    <property type="entry name" value="ACRIFLAVINRP"/>
</dbReference>
<proteinExistence type="predicted"/>
<feature type="transmembrane region" description="Helical" evidence="1">
    <location>
        <begin position="335"/>
        <end position="352"/>
    </location>
</feature>
<dbReference type="SUPFAM" id="SSF82693">
    <property type="entry name" value="Multidrug efflux transporter AcrB pore domain, PN1, PN2, PC1 and PC2 subdomains"/>
    <property type="match status" value="2"/>
</dbReference>
<feature type="transmembrane region" description="Helical" evidence="1">
    <location>
        <begin position="1060"/>
        <end position="1083"/>
    </location>
</feature>
<dbReference type="Pfam" id="PF00873">
    <property type="entry name" value="ACR_tran"/>
    <property type="match status" value="2"/>
</dbReference>
<dbReference type="InterPro" id="IPR001036">
    <property type="entry name" value="Acrflvin-R"/>
</dbReference>
<keyword evidence="1" id="KW-0472">Membrane</keyword>
<feature type="transmembrane region" description="Helical" evidence="1">
    <location>
        <begin position="917"/>
        <end position="937"/>
    </location>
</feature>
<dbReference type="PANTHER" id="PTHR32063">
    <property type="match status" value="1"/>
</dbReference>
<evidence type="ECO:0000313" key="3">
    <source>
        <dbReference type="Proteomes" id="UP000233256"/>
    </source>
</evidence>